<dbReference type="EMBL" id="CAJVQC010166883">
    <property type="protein sequence ID" value="CAG8849685.1"/>
    <property type="molecule type" value="Genomic_DNA"/>
</dbReference>
<keyword evidence="2" id="KW-1185">Reference proteome</keyword>
<evidence type="ECO:0000313" key="1">
    <source>
        <dbReference type="EMBL" id="CAG8849685.1"/>
    </source>
</evidence>
<dbReference type="Proteomes" id="UP000789920">
    <property type="component" value="Unassembled WGS sequence"/>
</dbReference>
<protein>
    <submittedName>
        <fullName evidence="1">15130_t:CDS:1</fullName>
    </submittedName>
</protein>
<proteinExistence type="predicted"/>
<feature type="non-terminal residue" evidence="1">
    <location>
        <position position="1"/>
    </location>
</feature>
<reference evidence="1" key="1">
    <citation type="submission" date="2021-06" db="EMBL/GenBank/DDBJ databases">
        <authorList>
            <person name="Kallberg Y."/>
            <person name="Tangrot J."/>
            <person name="Rosling A."/>
        </authorList>
    </citation>
    <scope>NUCLEOTIDE SEQUENCE</scope>
    <source>
        <strain evidence="1">MA461A</strain>
    </source>
</reference>
<organism evidence="1 2">
    <name type="scientific">Racocetra persica</name>
    <dbReference type="NCBI Taxonomy" id="160502"/>
    <lineage>
        <taxon>Eukaryota</taxon>
        <taxon>Fungi</taxon>
        <taxon>Fungi incertae sedis</taxon>
        <taxon>Mucoromycota</taxon>
        <taxon>Glomeromycotina</taxon>
        <taxon>Glomeromycetes</taxon>
        <taxon>Diversisporales</taxon>
        <taxon>Gigasporaceae</taxon>
        <taxon>Racocetra</taxon>
    </lineage>
</organism>
<comment type="caution">
    <text evidence="1">The sequence shown here is derived from an EMBL/GenBank/DDBJ whole genome shotgun (WGS) entry which is preliminary data.</text>
</comment>
<name>A0ACA9SZ87_9GLOM</name>
<sequence>DNQITDLEISNCPKLERIICSHNQLTELKINNCPNVNRIYCSHNQLKELDLTDLKKLDKLFCQDNPDLRKEKIKTSPTTQFLNSDTFSEGDGITEQDAQEYVDNLT</sequence>
<evidence type="ECO:0000313" key="2">
    <source>
        <dbReference type="Proteomes" id="UP000789920"/>
    </source>
</evidence>
<accession>A0ACA9SZ87</accession>
<gene>
    <name evidence="1" type="ORF">RPERSI_LOCUS35721</name>
</gene>